<protein>
    <submittedName>
        <fullName evidence="1">Retroviral-like aspartic protease family protein</fullName>
    </submittedName>
</protein>
<dbReference type="SUPFAM" id="SSF50630">
    <property type="entry name" value="Acid proteases"/>
    <property type="match status" value="1"/>
</dbReference>
<dbReference type="EMBL" id="JABMOJ010000298">
    <property type="protein sequence ID" value="NQV65284.1"/>
    <property type="molecule type" value="Genomic_DNA"/>
</dbReference>
<dbReference type="Pfam" id="PF13975">
    <property type="entry name" value="gag-asp_proteas"/>
    <property type="match status" value="1"/>
</dbReference>
<gene>
    <name evidence="1" type="ORF">HQ497_07955</name>
</gene>
<sequence>MRYLILLLLLSSLFLAGFVAGWWLRDTQPAVAGWDEARSQVNSTVPDLRAVAPFEVRGLGPLLPSAAALQVINRLAIEARGPAYLAYLEEFGDDYGVLRVLAALARDGGVCQLSISYLLRAALVVPAGVQQEGLEAELARVTDTCARSLVGLQRYADLDRIYESITLALPELSDYFMALGLLRIQAGNPEAALSALAQIQNHGRLGAQSRHLMAGIDANRVDEPAALEALPLIVSGGQLLVKAFLDNHEPVTLMIDTGAAMTILQPQLLDRLGYDLNGRQAYFSTANGVVQAPVVAINRLALGQIGIDQLSVGALSLQLAEGVDGLLGMNFLRRYQFRIDQDRGLLYLDHLR</sequence>
<dbReference type="CDD" id="cd05483">
    <property type="entry name" value="retropepsin_like_bacteria"/>
    <property type="match status" value="1"/>
</dbReference>
<reference evidence="1" key="1">
    <citation type="submission" date="2020-05" db="EMBL/GenBank/DDBJ databases">
        <title>Sulfur intermediates as new biogeochemical hubs in an aquatic model microbial ecosystem.</title>
        <authorList>
            <person name="Vigneron A."/>
        </authorList>
    </citation>
    <scope>NUCLEOTIDE SEQUENCE</scope>
    <source>
        <strain evidence="1">Bin.250</strain>
    </source>
</reference>
<dbReference type="GO" id="GO:0008233">
    <property type="term" value="F:peptidase activity"/>
    <property type="evidence" value="ECO:0007669"/>
    <property type="project" value="UniProtKB-KW"/>
</dbReference>
<keyword evidence="1" id="KW-0645">Protease</keyword>
<keyword evidence="1" id="KW-0378">Hydrolase</keyword>
<dbReference type="GO" id="GO:0006508">
    <property type="term" value="P:proteolysis"/>
    <property type="evidence" value="ECO:0007669"/>
    <property type="project" value="UniProtKB-KW"/>
</dbReference>
<evidence type="ECO:0000313" key="2">
    <source>
        <dbReference type="Proteomes" id="UP000754644"/>
    </source>
</evidence>
<dbReference type="AlphaFoldDB" id="A0A972VVZ5"/>
<proteinExistence type="predicted"/>
<dbReference type="InterPro" id="IPR034122">
    <property type="entry name" value="Retropepsin-like_bacterial"/>
</dbReference>
<name>A0A972VVZ5_9GAMM</name>
<dbReference type="Gene3D" id="2.40.70.10">
    <property type="entry name" value="Acid Proteases"/>
    <property type="match status" value="1"/>
</dbReference>
<evidence type="ECO:0000313" key="1">
    <source>
        <dbReference type="EMBL" id="NQV65284.1"/>
    </source>
</evidence>
<dbReference type="Proteomes" id="UP000754644">
    <property type="component" value="Unassembled WGS sequence"/>
</dbReference>
<dbReference type="InterPro" id="IPR021109">
    <property type="entry name" value="Peptidase_aspartic_dom_sf"/>
</dbReference>
<comment type="caution">
    <text evidence="1">The sequence shown here is derived from an EMBL/GenBank/DDBJ whole genome shotgun (WGS) entry which is preliminary data.</text>
</comment>
<accession>A0A972VVZ5</accession>
<organism evidence="1 2">
    <name type="scientific">SAR86 cluster bacterium</name>
    <dbReference type="NCBI Taxonomy" id="2030880"/>
    <lineage>
        <taxon>Bacteria</taxon>
        <taxon>Pseudomonadati</taxon>
        <taxon>Pseudomonadota</taxon>
        <taxon>Gammaproteobacteria</taxon>
        <taxon>SAR86 cluster</taxon>
    </lineage>
</organism>